<keyword evidence="4 5" id="KW-0472">Membrane</keyword>
<evidence type="ECO:0000256" key="2">
    <source>
        <dbReference type="ARBA" id="ARBA00022692"/>
    </source>
</evidence>
<reference evidence="6 7" key="1">
    <citation type="journal article" date="2024" name="Nat. Commun.">
        <title>Phylogenomics reveals the evolutionary origins of lichenization in chlorophyte algae.</title>
        <authorList>
            <person name="Puginier C."/>
            <person name="Libourel C."/>
            <person name="Otte J."/>
            <person name="Skaloud P."/>
            <person name="Haon M."/>
            <person name="Grisel S."/>
            <person name="Petersen M."/>
            <person name="Berrin J.G."/>
            <person name="Delaux P.M."/>
            <person name="Dal Grande F."/>
            <person name="Keller J."/>
        </authorList>
    </citation>
    <scope>NUCLEOTIDE SEQUENCE [LARGE SCALE GENOMIC DNA]</scope>
    <source>
        <strain evidence="6 7">SAG 245.80</strain>
    </source>
</reference>
<gene>
    <name evidence="6" type="ORF">WJX81_008071</name>
</gene>
<evidence type="ECO:0000256" key="1">
    <source>
        <dbReference type="ARBA" id="ARBA00004141"/>
    </source>
</evidence>
<keyword evidence="7" id="KW-1185">Reference proteome</keyword>
<dbReference type="PANTHER" id="PTHR21706:SF15">
    <property type="entry name" value="TRANSMEMBRANE PROTEIN 65"/>
    <property type="match status" value="1"/>
</dbReference>
<evidence type="ECO:0000256" key="5">
    <source>
        <dbReference type="SAM" id="Phobius"/>
    </source>
</evidence>
<dbReference type="PANTHER" id="PTHR21706">
    <property type="entry name" value="TRANSMEMBRANE PROTEIN 65"/>
    <property type="match status" value="1"/>
</dbReference>
<keyword evidence="3 5" id="KW-1133">Transmembrane helix</keyword>
<evidence type="ECO:0000256" key="4">
    <source>
        <dbReference type="ARBA" id="ARBA00023136"/>
    </source>
</evidence>
<dbReference type="Proteomes" id="UP001445335">
    <property type="component" value="Unassembled WGS sequence"/>
</dbReference>
<evidence type="ECO:0000313" key="7">
    <source>
        <dbReference type="Proteomes" id="UP001445335"/>
    </source>
</evidence>
<comment type="caution">
    <text evidence="6">The sequence shown here is derived from an EMBL/GenBank/DDBJ whole genome shotgun (WGS) entry which is preliminary data.</text>
</comment>
<dbReference type="GO" id="GO:0005739">
    <property type="term" value="C:mitochondrion"/>
    <property type="evidence" value="ECO:0007669"/>
    <property type="project" value="TreeGrafter"/>
</dbReference>
<name>A0AAW1SBR1_9CHLO</name>
<evidence type="ECO:0000256" key="3">
    <source>
        <dbReference type="ARBA" id="ARBA00022989"/>
    </source>
</evidence>
<dbReference type="AlphaFoldDB" id="A0AAW1SBR1"/>
<sequence length="167" mass="17188">MADQQAPHGSLARAELKAALELDRVMSSAAGGPEQAGKPSLRVLASLALAVGLPFIGFGFFDNFIMILAGEEIENQFGAKLGLSTLAAAGLGNLLSDICGLGLADQIEAQASRVVPATPLSALQQRMVRTRVAKVGGMTLGVSVGCLLGMVPCLWLEPHARAQPSPA</sequence>
<organism evidence="6 7">
    <name type="scientific">Elliptochloris bilobata</name>
    <dbReference type="NCBI Taxonomy" id="381761"/>
    <lineage>
        <taxon>Eukaryota</taxon>
        <taxon>Viridiplantae</taxon>
        <taxon>Chlorophyta</taxon>
        <taxon>core chlorophytes</taxon>
        <taxon>Trebouxiophyceae</taxon>
        <taxon>Trebouxiophyceae incertae sedis</taxon>
        <taxon>Elliptochloris clade</taxon>
        <taxon>Elliptochloris</taxon>
    </lineage>
</organism>
<accession>A0AAW1SBR1</accession>
<feature type="transmembrane region" description="Helical" evidence="5">
    <location>
        <begin position="43"/>
        <end position="61"/>
    </location>
</feature>
<keyword evidence="2 5" id="KW-0812">Transmembrane</keyword>
<feature type="transmembrane region" description="Helical" evidence="5">
    <location>
        <begin position="135"/>
        <end position="157"/>
    </location>
</feature>
<dbReference type="Pfam" id="PF10507">
    <property type="entry name" value="TMEM65"/>
    <property type="match status" value="1"/>
</dbReference>
<evidence type="ECO:0000313" key="6">
    <source>
        <dbReference type="EMBL" id="KAK9843541.1"/>
    </source>
</evidence>
<comment type="subcellular location">
    <subcellularLocation>
        <location evidence="1">Membrane</location>
        <topology evidence="1">Multi-pass membrane protein</topology>
    </subcellularLocation>
</comment>
<protein>
    <recommendedName>
        <fullName evidence="8">Transmembrane protein 65</fullName>
    </recommendedName>
</protein>
<dbReference type="EMBL" id="JALJOU010000006">
    <property type="protein sequence ID" value="KAK9843541.1"/>
    <property type="molecule type" value="Genomic_DNA"/>
</dbReference>
<dbReference type="GO" id="GO:0016020">
    <property type="term" value="C:membrane"/>
    <property type="evidence" value="ECO:0007669"/>
    <property type="project" value="UniProtKB-SubCell"/>
</dbReference>
<evidence type="ECO:0008006" key="8">
    <source>
        <dbReference type="Google" id="ProtNLM"/>
    </source>
</evidence>
<proteinExistence type="predicted"/>
<dbReference type="InterPro" id="IPR019537">
    <property type="entry name" value="TMEM65"/>
</dbReference>